<evidence type="ECO:0000313" key="5">
    <source>
        <dbReference type="Proteomes" id="UP000013827"/>
    </source>
</evidence>
<evidence type="ECO:0000259" key="3">
    <source>
        <dbReference type="Pfam" id="PF00561"/>
    </source>
</evidence>
<evidence type="ECO:0000256" key="2">
    <source>
        <dbReference type="ARBA" id="ARBA00022801"/>
    </source>
</evidence>
<reference evidence="5" key="1">
    <citation type="journal article" date="2013" name="Nature">
        <title>Pan genome of the phytoplankton Emiliania underpins its global distribution.</title>
        <authorList>
            <person name="Read B.A."/>
            <person name="Kegel J."/>
            <person name="Klute M.J."/>
            <person name="Kuo A."/>
            <person name="Lefebvre S.C."/>
            <person name="Maumus F."/>
            <person name="Mayer C."/>
            <person name="Miller J."/>
            <person name="Monier A."/>
            <person name="Salamov A."/>
            <person name="Young J."/>
            <person name="Aguilar M."/>
            <person name="Claverie J.M."/>
            <person name="Frickenhaus S."/>
            <person name="Gonzalez K."/>
            <person name="Herman E.K."/>
            <person name="Lin Y.C."/>
            <person name="Napier J."/>
            <person name="Ogata H."/>
            <person name="Sarno A.F."/>
            <person name="Shmutz J."/>
            <person name="Schroeder D."/>
            <person name="de Vargas C."/>
            <person name="Verret F."/>
            <person name="von Dassow P."/>
            <person name="Valentin K."/>
            <person name="Van de Peer Y."/>
            <person name="Wheeler G."/>
            <person name="Dacks J.B."/>
            <person name="Delwiche C.F."/>
            <person name="Dyhrman S.T."/>
            <person name="Glockner G."/>
            <person name="John U."/>
            <person name="Richards T."/>
            <person name="Worden A.Z."/>
            <person name="Zhang X."/>
            <person name="Grigoriev I.V."/>
            <person name="Allen A.E."/>
            <person name="Bidle K."/>
            <person name="Borodovsky M."/>
            <person name="Bowler C."/>
            <person name="Brownlee C."/>
            <person name="Cock J.M."/>
            <person name="Elias M."/>
            <person name="Gladyshev V.N."/>
            <person name="Groth M."/>
            <person name="Guda C."/>
            <person name="Hadaegh A."/>
            <person name="Iglesias-Rodriguez M.D."/>
            <person name="Jenkins J."/>
            <person name="Jones B.M."/>
            <person name="Lawson T."/>
            <person name="Leese F."/>
            <person name="Lindquist E."/>
            <person name="Lobanov A."/>
            <person name="Lomsadze A."/>
            <person name="Malik S.B."/>
            <person name="Marsh M.E."/>
            <person name="Mackinder L."/>
            <person name="Mock T."/>
            <person name="Mueller-Roeber B."/>
            <person name="Pagarete A."/>
            <person name="Parker M."/>
            <person name="Probert I."/>
            <person name="Quesneville H."/>
            <person name="Raines C."/>
            <person name="Rensing S.A."/>
            <person name="Riano-Pachon D.M."/>
            <person name="Richier S."/>
            <person name="Rokitta S."/>
            <person name="Shiraiwa Y."/>
            <person name="Soanes D.M."/>
            <person name="van der Giezen M."/>
            <person name="Wahlund T.M."/>
            <person name="Williams B."/>
            <person name="Wilson W."/>
            <person name="Wolfe G."/>
            <person name="Wurch L.L."/>
        </authorList>
    </citation>
    <scope>NUCLEOTIDE SEQUENCE</scope>
</reference>
<dbReference type="SUPFAM" id="SSF53474">
    <property type="entry name" value="alpha/beta-Hydrolases"/>
    <property type="match status" value="1"/>
</dbReference>
<keyword evidence="5" id="KW-1185">Reference proteome</keyword>
<organism evidence="4 5">
    <name type="scientific">Emiliania huxleyi (strain CCMP1516)</name>
    <dbReference type="NCBI Taxonomy" id="280463"/>
    <lineage>
        <taxon>Eukaryota</taxon>
        <taxon>Haptista</taxon>
        <taxon>Haptophyta</taxon>
        <taxon>Prymnesiophyceae</taxon>
        <taxon>Isochrysidales</taxon>
        <taxon>Noelaerhabdaceae</taxon>
        <taxon>Emiliania</taxon>
    </lineage>
</organism>
<proteinExistence type="inferred from homology"/>
<dbReference type="PaxDb" id="2903-EOD06022"/>
<name>A0A0D3I437_EMIH1</name>
<dbReference type="InterPro" id="IPR051601">
    <property type="entry name" value="Serine_prot/Carboxylest_S33"/>
</dbReference>
<dbReference type="PANTHER" id="PTHR43248:SF2">
    <property type="entry name" value="PROLYL AMINOPEPTIDASE"/>
    <property type="match status" value="1"/>
</dbReference>
<dbReference type="Gene3D" id="3.40.50.1820">
    <property type="entry name" value="alpha/beta hydrolase"/>
    <property type="match status" value="1"/>
</dbReference>
<reference evidence="4" key="2">
    <citation type="submission" date="2024-10" db="UniProtKB">
        <authorList>
            <consortium name="EnsemblProtists"/>
        </authorList>
    </citation>
    <scope>IDENTIFICATION</scope>
</reference>
<dbReference type="OMA" id="TNEYEHN"/>
<dbReference type="STRING" id="2903.R1B9U1"/>
<dbReference type="KEGG" id="ehx:EMIHUDRAFT_250066"/>
<protein>
    <recommendedName>
        <fullName evidence="3">AB hydrolase-1 domain-containing protein</fullName>
    </recommendedName>
</protein>
<accession>A0A0D3I437</accession>
<dbReference type="RefSeq" id="XP_005758451.1">
    <property type="nucleotide sequence ID" value="XM_005758394.1"/>
</dbReference>
<dbReference type="AlphaFoldDB" id="A0A0D3I437"/>
<dbReference type="GO" id="GO:0016787">
    <property type="term" value="F:hydrolase activity"/>
    <property type="evidence" value="ECO:0007669"/>
    <property type="project" value="UniProtKB-KW"/>
</dbReference>
<dbReference type="PANTHER" id="PTHR43248">
    <property type="entry name" value="2-SUCCINYL-6-HYDROXY-2,4-CYCLOHEXADIENE-1-CARBOXYLATE SYNTHASE"/>
    <property type="match status" value="1"/>
</dbReference>
<dbReference type="InterPro" id="IPR029058">
    <property type="entry name" value="AB_hydrolase_fold"/>
</dbReference>
<dbReference type="GeneID" id="17252174"/>
<dbReference type="Pfam" id="PF00561">
    <property type="entry name" value="Abhydrolase_1"/>
    <property type="match status" value="1"/>
</dbReference>
<evidence type="ECO:0000313" key="4">
    <source>
        <dbReference type="EnsemblProtists" id="EOD06022"/>
    </source>
</evidence>
<dbReference type="InterPro" id="IPR000073">
    <property type="entry name" value="AB_hydrolase_1"/>
</dbReference>
<feature type="domain" description="AB hydrolase-1" evidence="3">
    <location>
        <begin position="6"/>
        <end position="124"/>
    </location>
</feature>
<evidence type="ECO:0000256" key="1">
    <source>
        <dbReference type="ARBA" id="ARBA00010088"/>
    </source>
</evidence>
<dbReference type="HOGENOM" id="CLU_024518_2_0_1"/>
<comment type="similarity">
    <text evidence="1">Belongs to the peptidase S33 family.</text>
</comment>
<dbReference type="Proteomes" id="UP000013827">
    <property type="component" value="Unassembled WGS sequence"/>
</dbReference>
<keyword evidence="2" id="KW-0378">Hydrolase</keyword>
<sequence>MKVALDSFRVLLFDQRGTGRSTPATPQHILSIGSPEAQAEYMSHFRADSIVNDCEIVRDKIAGGKRLTLIGQSFGGFCMLRYLSAYPDAIERCLFTCGLAPVGKPVEEVYRATFKRMEKRNARFYRRYPDEIENVRDLVRILHTSPAKLPRGGTLTARRFLSLGLMLGSGAGLEKLHDLLELAKAPGAPAGELPELFLRGVDDAEAFSTNPIYWLLHESIYCDGPGSASAWAAERVQASLPAFDYTQRLDKGAEPILFTGEMVYKWMGEDYSALRPLAPAAELLANKADWPKLYDINNLGKSDAECGALMSYDDIYVEREFSEDTAAMLRSCRLWVSNEFQHSGLHDDGERVFEKIMAMSKGEVEFGIWSGVVG</sequence>
<dbReference type="EnsemblProtists" id="EOD06022">
    <property type="protein sequence ID" value="EOD06022"/>
    <property type="gene ID" value="EMIHUDRAFT_250066"/>
</dbReference>
<dbReference type="eggNOG" id="ENOG502QSNW">
    <property type="taxonomic scope" value="Eukaryota"/>
</dbReference>